<dbReference type="Pfam" id="PF01435">
    <property type="entry name" value="Peptidase_M48"/>
    <property type="match status" value="1"/>
</dbReference>
<accession>A0A1G1TI45</accession>
<dbReference type="InterPro" id="IPR001915">
    <property type="entry name" value="Peptidase_M48"/>
</dbReference>
<dbReference type="CDD" id="cd07331">
    <property type="entry name" value="M48C_Oma1_like"/>
    <property type="match status" value="1"/>
</dbReference>
<dbReference type="GO" id="GO:0046872">
    <property type="term" value="F:metal ion binding"/>
    <property type="evidence" value="ECO:0007669"/>
    <property type="project" value="UniProtKB-KW"/>
</dbReference>
<proteinExistence type="inferred from homology"/>
<sequence>MFRKTTLLAGLVLLASCATVPITGRRQLSLVSGSEMNSLATTQYRTFITENKLSTDAANAAMVKRVGERIQHAVEQYVAQNNMQGQLDGYQWEFNLVDNKEVNAWCMPGGKVVVYTGILPLTRDENGLAVVLGHEISHAVARHGAERMSDQLVAQGLSTALSTALSQNPTQTKSLFMQAVGVGSQVGMLKFSRTQESEADHLGLIFMAMAGYDPKGALPFWQRMAAQSQNNTPEFLSDHPADATRIADIERLLPEAQKYYKPR</sequence>
<evidence type="ECO:0000256" key="1">
    <source>
        <dbReference type="ARBA" id="ARBA00022670"/>
    </source>
</evidence>
<name>A0A1G1TI45_9BACT</name>
<dbReference type="Proteomes" id="UP000177506">
    <property type="component" value="Unassembled WGS sequence"/>
</dbReference>
<gene>
    <name evidence="8" type="ORF">BEN49_06435</name>
</gene>
<comment type="caution">
    <text evidence="8">The sequence shown here is derived from an EMBL/GenBank/DDBJ whole genome shotgun (WGS) entry which is preliminary data.</text>
</comment>
<evidence type="ECO:0000256" key="5">
    <source>
        <dbReference type="ARBA" id="ARBA00023049"/>
    </source>
</evidence>
<protein>
    <submittedName>
        <fullName evidence="8">Peptidase M48</fullName>
    </submittedName>
</protein>
<evidence type="ECO:0000256" key="3">
    <source>
        <dbReference type="ARBA" id="ARBA00022801"/>
    </source>
</evidence>
<keyword evidence="1 6" id="KW-0645">Protease</keyword>
<feature type="domain" description="Peptidase M48" evidence="7">
    <location>
        <begin position="68"/>
        <end position="251"/>
    </location>
</feature>
<keyword evidence="5 6" id="KW-0482">Metalloprotease</keyword>
<dbReference type="GO" id="GO:0016020">
    <property type="term" value="C:membrane"/>
    <property type="evidence" value="ECO:0007669"/>
    <property type="project" value="TreeGrafter"/>
</dbReference>
<evidence type="ECO:0000313" key="9">
    <source>
        <dbReference type="Proteomes" id="UP000177506"/>
    </source>
</evidence>
<comment type="similarity">
    <text evidence="6">Belongs to the peptidase M48 family.</text>
</comment>
<dbReference type="Gene3D" id="3.30.2010.10">
    <property type="entry name" value="Metalloproteases ('zincins'), catalytic domain"/>
    <property type="match status" value="1"/>
</dbReference>
<keyword evidence="3 6" id="KW-0378">Hydrolase</keyword>
<evidence type="ECO:0000259" key="7">
    <source>
        <dbReference type="Pfam" id="PF01435"/>
    </source>
</evidence>
<evidence type="ECO:0000256" key="2">
    <source>
        <dbReference type="ARBA" id="ARBA00022723"/>
    </source>
</evidence>
<evidence type="ECO:0000256" key="6">
    <source>
        <dbReference type="RuleBase" id="RU003983"/>
    </source>
</evidence>
<dbReference type="PANTHER" id="PTHR22726">
    <property type="entry name" value="METALLOENDOPEPTIDASE OMA1"/>
    <property type="match status" value="1"/>
</dbReference>
<dbReference type="AlphaFoldDB" id="A0A1G1TI45"/>
<dbReference type="GO" id="GO:0051603">
    <property type="term" value="P:proteolysis involved in protein catabolic process"/>
    <property type="evidence" value="ECO:0007669"/>
    <property type="project" value="TreeGrafter"/>
</dbReference>
<dbReference type="RefSeq" id="WP_070742824.1">
    <property type="nucleotide sequence ID" value="NZ_MDZA01000133.1"/>
</dbReference>
<evidence type="ECO:0000313" key="8">
    <source>
        <dbReference type="EMBL" id="OGX90539.1"/>
    </source>
</evidence>
<organism evidence="8 9">
    <name type="scientific">Hymenobacter coccineus</name>
    <dbReference type="NCBI Taxonomy" id="1908235"/>
    <lineage>
        <taxon>Bacteria</taxon>
        <taxon>Pseudomonadati</taxon>
        <taxon>Bacteroidota</taxon>
        <taxon>Cytophagia</taxon>
        <taxon>Cytophagales</taxon>
        <taxon>Hymenobacteraceae</taxon>
        <taxon>Hymenobacter</taxon>
    </lineage>
</organism>
<dbReference type="InterPro" id="IPR051156">
    <property type="entry name" value="Mito/Outer_Membr_Metalloprot"/>
</dbReference>
<reference evidence="8 9" key="1">
    <citation type="submission" date="2016-08" db="EMBL/GenBank/DDBJ databases">
        <title>Hymenobacter coccineus sp. nov., Hymenobacter lapidarius sp. nov. and Hymenobacter glacialis sp. nov., isolated from Antarctic soil.</title>
        <authorList>
            <person name="Sedlacek I."/>
            <person name="Kralova S."/>
            <person name="Kyrova K."/>
            <person name="Maslanova I."/>
            <person name="Stankova E."/>
            <person name="Vrbovska V."/>
            <person name="Nemec M."/>
            <person name="Bartak M."/>
            <person name="Svec P."/>
            <person name="Busse H.-J."/>
            <person name="Pantucek R."/>
        </authorList>
    </citation>
    <scope>NUCLEOTIDE SEQUENCE [LARGE SCALE GENOMIC DNA]</scope>
    <source>
        <strain evidence="8 9">CCM 8649</strain>
    </source>
</reference>
<keyword evidence="2" id="KW-0479">Metal-binding</keyword>
<dbReference type="GO" id="GO:0004222">
    <property type="term" value="F:metalloendopeptidase activity"/>
    <property type="evidence" value="ECO:0007669"/>
    <property type="project" value="InterPro"/>
</dbReference>
<keyword evidence="9" id="KW-1185">Reference proteome</keyword>
<dbReference type="PROSITE" id="PS51257">
    <property type="entry name" value="PROKAR_LIPOPROTEIN"/>
    <property type="match status" value="1"/>
</dbReference>
<dbReference type="EMBL" id="MDZA01000133">
    <property type="protein sequence ID" value="OGX90539.1"/>
    <property type="molecule type" value="Genomic_DNA"/>
</dbReference>
<comment type="cofactor">
    <cofactor evidence="6">
        <name>Zn(2+)</name>
        <dbReference type="ChEBI" id="CHEBI:29105"/>
    </cofactor>
    <text evidence="6">Binds 1 zinc ion per subunit.</text>
</comment>
<dbReference type="OrthoDB" id="9810445at2"/>
<evidence type="ECO:0000256" key="4">
    <source>
        <dbReference type="ARBA" id="ARBA00022833"/>
    </source>
</evidence>
<dbReference type="PANTHER" id="PTHR22726:SF1">
    <property type="entry name" value="METALLOENDOPEPTIDASE OMA1, MITOCHONDRIAL"/>
    <property type="match status" value="1"/>
</dbReference>
<keyword evidence="4 6" id="KW-0862">Zinc</keyword>